<keyword evidence="10 15" id="KW-0798">TonB box</keyword>
<keyword evidence="3 14" id="KW-0813">Transport</keyword>
<keyword evidence="12 20" id="KW-0675">Receptor</keyword>
<evidence type="ECO:0000259" key="19">
    <source>
        <dbReference type="Pfam" id="PF07715"/>
    </source>
</evidence>
<organism evidence="20 21">
    <name type="scientific">Methylocystis bryophila</name>
    <dbReference type="NCBI Taxonomy" id="655015"/>
    <lineage>
        <taxon>Bacteria</taxon>
        <taxon>Pseudomonadati</taxon>
        <taxon>Pseudomonadota</taxon>
        <taxon>Alphaproteobacteria</taxon>
        <taxon>Hyphomicrobiales</taxon>
        <taxon>Methylocystaceae</taxon>
        <taxon>Methylocystis</taxon>
    </lineage>
</organism>
<evidence type="ECO:0000256" key="11">
    <source>
        <dbReference type="ARBA" id="ARBA00023136"/>
    </source>
</evidence>
<dbReference type="GO" id="GO:0038023">
    <property type="term" value="F:signaling receptor activity"/>
    <property type="evidence" value="ECO:0007669"/>
    <property type="project" value="InterPro"/>
</dbReference>
<dbReference type="KEGG" id="mbry:B1812_04875"/>
<evidence type="ECO:0000256" key="7">
    <source>
        <dbReference type="ARBA" id="ARBA00022729"/>
    </source>
</evidence>
<evidence type="ECO:0000256" key="10">
    <source>
        <dbReference type="ARBA" id="ARBA00023077"/>
    </source>
</evidence>
<feature type="region of interest" description="Disordered" evidence="16">
    <location>
        <begin position="57"/>
        <end position="95"/>
    </location>
</feature>
<evidence type="ECO:0000256" key="1">
    <source>
        <dbReference type="ARBA" id="ARBA00004571"/>
    </source>
</evidence>
<evidence type="ECO:0000256" key="14">
    <source>
        <dbReference type="PROSITE-ProRule" id="PRU01360"/>
    </source>
</evidence>
<dbReference type="SUPFAM" id="SSF56935">
    <property type="entry name" value="Porins"/>
    <property type="match status" value="1"/>
</dbReference>
<dbReference type="GO" id="GO:0015344">
    <property type="term" value="F:siderophore uptake transmembrane transporter activity"/>
    <property type="evidence" value="ECO:0007669"/>
    <property type="project" value="TreeGrafter"/>
</dbReference>
<evidence type="ECO:0000256" key="6">
    <source>
        <dbReference type="ARBA" id="ARBA00022692"/>
    </source>
</evidence>
<evidence type="ECO:0000256" key="5">
    <source>
        <dbReference type="ARBA" id="ARBA00022496"/>
    </source>
</evidence>
<sequence length="863" mass="94171">MPSPSSRAATGGFRALLRRASPVVLCALSSTVLPVPALAQETLPTIFLRKPKPFRHAAQRDVGAGPVQPAQGASGEGAGVAGQGSAGGVGDNGTEIGPGANGQLCAGGVCNDPKSYAAPIQSVGTKVNTAVMDTPVTTTTVTHQMLEDQQVVTLDQALRNVSGVTTSGGGNAAVGNSFSRIMIRGFPTQNYFRDGFRIDSFGFNFAGPGSVEMANVESVEVLKGPAAILYGAVEPGGIVNINTKQPLDKPAYEIQQQIGSYANYRTSVDATGPLTQNKELLYRFTMSYENDGSFRTFDYNRNLMFNPVVKWNVDAGSWVRVSDQYQQNSFNQDQYFIPYYNNVLPLWLGRSYNFGAKSPYNQQQNFSEITWHHDFNKDWSIQQTAFMMNLRNDSQNVGGSSYISDCITNAAYAVPGACFPSAFPYSSSVVLTQTSLPIDDRQAEYATEVNLVGHFDTTEPVKHTLLFGGDYYRYNFRGIDQSAYYPSTLTLLGQAQLPTAAYGLVPSIANEQYADNVGLYIQDQIKLPYGFNVLAGARYQYINNRTGATDSTVCGAFAYPWTGIPCNFDTITTRGQFIDQRVTPRFGLLWWPLEWISFYGNFTESYSPNYNGQLVYGTNQPTPPSFGKQVEGGVKLSLLNDKLQITADWYHLVKTNIPVGIPHNFNKVLLIGEGRSEGPELDIQGELLPGWNVNLAYANTDAITTKSIPLNLSILPVGSPIPFSPRNVATLSTSYEFKQGDLKGLKLGARYDYAGYLPFLPYANDGSYIYTAPTPSYGLVGVFGDYEFNYNGCKITTQLNVDNLLDHSYFVTGGLGPAPFNAFNPNGYGQIFGPLTPGWQTNTYNFNVIGAPRTLRGSIKLAF</sequence>
<feature type="signal peptide" evidence="17">
    <location>
        <begin position="1"/>
        <end position="39"/>
    </location>
</feature>
<evidence type="ECO:0000256" key="16">
    <source>
        <dbReference type="SAM" id="MobiDB-lite"/>
    </source>
</evidence>
<keyword evidence="13 14" id="KW-0998">Cell outer membrane</keyword>
<dbReference type="STRING" id="655015.B1812_04875"/>
<reference evidence="20 21" key="1">
    <citation type="submission" date="2017-02" db="EMBL/GenBank/DDBJ databases">
        <authorList>
            <person name="Peterson S.W."/>
        </authorList>
    </citation>
    <scope>NUCLEOTIDE SEQUENCE [LARGE SCALE GENOMIC DNA]</scope>
    <source>
        <strain evidence="20 21">S285</strain>
    </source>
</reference>
<dbReference type="InterPro" id="IPR010105">
    <property type="entry name" value="TonB_sidphr_rcpt"/>
</dbReference>
<dbReference type="Gene3D" id="2.40.170.20">
    <property type="entry name" value="TonB-dependent receptor, beta-barrel domain"/>
    <property type="match status" value="1"/>
</dbReference>
<dbReference type="Pfam" id="PF07715">
    <property type="entry name" value="Plug"/>
    <property type="match status" value="1"/>
</dbReference>
<dbReference type="OrthoDB" id="9760333at2"/>
<keyword evidence="5" id="KW-0410">Iron transport</keyword>
<dbReference type="RefSeq" id="WP_085770577.1">
    <property type="nucleotide sequence ID" value="NZ_AP027149.1"/>
</dbReference>
<dbReference type="PANTHER" id="PTHR32552:SF68">
    <property type="entry name" value="FERRICHROME OUTER MEMBRANE TRANSPORTER_PHAGE RECEPTOR"/>
    <property type="match status" value="1"/>
</dbReference>
<gene>
    <name evidence="20" type="ORF">B1812_04875</name>
</gene>
<evidence type="ECO:0000256" key="13">
    <source>
        <dbReference type="ARBA" id="ARBA00023237"/>
    </source>
</evidence>
<dbReference type="InterPro" id="IPR012910">
    <property type="entry name" value="Plug_dom"/>
</dbReference>
<name>A0A1W6MSP0_9HYPH</name>
<comment type="similarity">
    <text evidence="2 14 15">Belongs to the TonB-dependent receptor family.</text>
</comment>
<dbReference type="Gene3D" id="2.170.130.10">
    <property type="entry name" value="TonB-dependent receptor, plug domain"/>
    <property type="match status" value="1"/>
</dbReference>
<keyword evidence="11 14" id="KW-0472">Membrane</keyword>
<protein>
    <submittedName>
        <fullName evidence="20">TonB-dependent siderophore receptor</fullName>
    </submittedName>
</protein>
<evidence type="ECO:0000256" key="17">
    <source>
        <dbReference type="SAM" id="SignalP"/>
    </source>
</evidence>
<dbReference type="NCBIfam" id="TIGR01783">
    <property type="entry name" value="TonB-siderophor"/>
    <property type="match status" value="1"/>
</dbReference>
<comment type="subcellular location">
    <subcellularLocation>
        <location evidence="1 14">Cell outer membrane</location>
        <topology evidence="1 14">Multi-pass membrane protein</topology>
    </subcellularLocation>
</comment>
<evidence type="ECO:0000313" key="20">
    <source>
        <dbReference type="EMBL" id="ARN80509.1"/>
    </source>
</evidence>
<keyword evidence="9" id="KW-0406">Ion transport</keyword>
<evidence type="ECO:0000256" key="12">
    <source>
        <dbReference type="ARBA" id="ARBA00023170"/>
    </source>
</evidence>
<feature type="compositionally biased region" description="Gly residues" evidence="16">
    <location>
        <begin position="74"/>
        <end position="91"/>
    </location>
</feature>
<evidence type="ECO:0000256" key="2">
    <source>
        <dbReference type="ARBA" id="ARBA00009810"/>
    </source>
</evidence>
<dbReference type="InterPro" id="IPR000531">
    <property type="entry name" value="Beta-barrel_TonB"/>
</dbReference>
<dbReference type="Pfam" id="PF00593">
    <property type="entry name" value="TonB_dep_Rec_b-barrel"/>
    <property type="match status" value="1"/>
</dbReference>
<dbReference type="AlphaFoldDB" id="A0A1W6MSP0"/>
<dbReference type="CDD" id="cd01347">
    <property type="entry name" value="ligand_gated_channel"/>
    <property type="match status" value="1"/>
</dbReference>
<evidence type="ECO:0000256" key="3">
    <source>
        <dbReference type="ARBA" id="ARBA00022448"/>
    </source>
</evidence>
<accession>A0A1W6MSP0</accession>
<feature type="domain" description="TonB-dependent receptor-like beta-barrel" evidence="18">
    <location>
        <begin position="326"/>
        <end position="804"/>
    </location>
</feature>
<dbReference type="PANTHER" id="PTHR32552">
    <property type="entry name" value="FERRICHROME IRON RECEPTOR-RELATED"/>
    <property type="match status" value="1"/>
</dbReference>
<dbReference type="Proteomes" id="UP000193978">
    <property type="component" value="Chromosome"/>
</dbReference>
<keyword evidence="7 17" id="KW-0732">Signal</keyword>
<dbReference type="GO" id="GO:0009279">
    <property type="term" value="C:cell outer membrane"/>
    <property type="evidence" value="ECO:0007669"/>
    <property type="project" value="UniProtKB-SubCell"/>
</dbReference>
<keyword evidence="21" id="KW-1185">Reference proteome</keyword>
<evidence type="ECO:0000259" key="18">
    <source>
        <dbReference type="Pfam" id="PF00593"/>
    </source>
</evidence>
<keyword evidence="4 14" id="KW-1134">Transmembrane beta strand</keyword>
<dbReference type="InterPro" id="IPR037066">
    <property type="entry name" value="Plug_dom_sf"/>
</dbReference>
<evidence type="ECO:0000256" key="4">
    <source>
        <dbReference type="ARBA" id="ARBA00022452"/>
    </source>
</evidence>
<evidence type="ECO:0000256" key="8">
    <source>
        <dbReference type="ARBA" id="ARBA00023004"/>
    </source>
</evidence>
<feature type="domain" description="TonB-dependent receptor plug" evidence="19">
    <location>
        <begin position="131"/>
        <end position="238"/>
    </location>
</feature>
<dbReference type="PROSITE" id="PS52016">
    <property type="entry name" value="TONB_DEPENDENT_REC_3"/>
    <property type="match status" value="1"/>
</dbReference>
<feature type="chain" id="PRO_5013139874" evidence="17">
    <location>
        <begin position="40"/>
        <end position="863"/>
    </location>
</feature>
<dbReference type="GO" id="GO:0015891">
    <property type="term" value="P:siderophore transport"/>
    <property type="evidence" value="ECO:0007669"/>
    <property type="project" value="InterPro"/>
</dbReference>
<proteinExistence type="inferred from homology"/>
<dbReference type="InterPro" id="IPR036942">
    <property type="entry name" value="Beta-barrel_TonB_sf"/>
</dbReference>
<evidence type="ECO:0000256" key="15">
    <source>
        <dbReference type="RuleBase" id="RU003357"/>
    </source>
</evidence>
<keyword evidence="8" id="KW-0408">Iron</keyword>
<evidence type="ECO:0000313" key="21">
    <source>
        <dbReference type="Proteomes" id="UP000193978"/>
    </source>
</evidence>
<dbReference type="InterPro" id="IPR039426">
    <property type="entry name" value="TonB-dep_rcpt-like"/>
</dbReference>
<evidence type="ECO:0000256" key="9">
    <source>
        <dbReference type="ARBA" id="ARBA00023065"/>
    </source>
</evidence>
<dbReference type="EMBL" id="CP019948">
    <property type="protein sequence ID" value="ARN80509.1"/>
    <property type="molecule type" value="Genomic_DNA"/>
</dbReference>
<keyword evidence="6 14" id="KW-0812">Transmembrane</keyword>